<keyword evidence="2" id="KW-0418">Kinase</keyword>
<dbReference type="GO" id="GO:0004674">
    <property type="term" value="F:protein serine/threonine kinase activity"/>
    <property type="evidence" value="ECO:0007669"/>
    <property type="project" value="UniProtKB-EC"/>
</dbReference>
<feature type="compositionally biased region" description="Low complexity" evidence="1">
    <location>
        <begin position="26"/>
        <end position="37"/>
    </location>
</feature>
<dbReference type="EC" id="2.7.11.1" evidence="2"/>
<sequence>MRSQAAALLLSESMRMASVPGSPTRQQQHGSTSSGGSMNAHGKNRTPHESPAPNGSPDVNIGRLSLEHDERPSATPRGHISRVKAEEEDIPPRSHSVGTARFASIRGHQGQASSAVSKGRFGVAWLYDGLLCAGETALARLASALQRREARAVMEKKMATSAEQLCEELPGEFAQYMQEVKDIPTGVRPHYEELRHKFRRLAVREGVRYNHVFDWTICLFSEIK</sequence>
<feature type="region of interest" description="Disordered" evidence="1">
    <location>
        <begin position="1"/>
        <end position="95"/>
    </location>
</feature>
<proteinExistence type="predicted"/>
<accession>A0AAN6F4H2</accession>
<evidence type="ECO:0000256" key="1">
    <source>
        <dbReference type="SAM" id="MobiDB-lite"/>
    </source>
</evidence>
<name>A0AAN6F4H2_9PEZI</name>
<keyword evidence="2" id="KW-0808">Transferase</keyword>
<gene>
    <name evidence="2" type="primary">CK1c_3</name>
    <name evidence="2" type="ORF">LTR82_018122</name>
</gene>
<dbReference type="Gene3D" id="1.10.510.10">
    <property type="entry name" value="Transferase(Phosphotransferase) domain 1"/>
    <property type="match status" value="1"/>
</dbReference>
<dbReference type="EMBL" id="JASUXU010000266">
    <property type="protein sequence ID" value="KAK0301782.1"/>
    <property type="molecule type" value="Genomic_DNA"/>
</dbReference>
<protein>
    <submittedName>
        <fullName evidence="2">Casein kinase I</fullName>
        <ecNumber evidence="2">2.7.11.1</ecNumber>
    </submittedName>
</protein>
<evidence type="ECO:0000313" key="3">
    <source>
        <dbReference type="Proteomes" id="UP001168146"/>
    </source>
</evidence>
<reference evidence="2" key="1">
    <citation type="submission" date="2021-12" db="EMBL/GenBank/DDBJ databases">
        <title>Black yeast isolated from Biological Soil Crust.</title>
        <authorList>
            <person name="Kurbessoian T."/>
        </authorList>
    </citation>
    <scope>NUCLEOTIDE SEQUENCE</scope>
    <source>
        <strain evidence="2">CCFEE 5208</strain>
    </source>
</reference>
<evidence type="ECO:0000313" key="2">
    <source>
        <dbReference type="EMBL" id="KAK0301782.1"/>
    </source>
</evidence>
<organism evidence="2 3">
    <name type="scientific">Friedmanniomyces endolithicus</name>
    <dbReference type="NCBI Taxonomy" id="329885"/>
    <lineage>
        <taxon>Eukaryota</taxon>
        <taxon>Fungi</taxon>
        <taxon>Dikarya</taxon>
        <taxon>Ascomycota</taxon>
        <taxon>Pezizomycotina</taxon>
        <taxon>Dothideomycetes</taxon>
        <taxon>Dothideomycetidae</taxon>
        <taxon>Mycosphaerellales</taxon>
        <taxon>Teratosphaeriaceae</taxon>
        <taxon>Friedmanniomyces</taxon>
    </lineage>
</organism>
<comment type="caution">
    <text evidence="2">The sequence shown here is derived from an EMBL/GenBank/DDBJ whole genome shotgun (WGS) entry which is preliminary data.</text>
</comment>
<dbReference type="AlphaFoldDB" id="A0AAN6F4H2"/>
<dbReference type="Proteomes" id="UP001168146">
    <property type="component" value="Unassembled WGS sequence"/>
</dbReference>